<accession>A0A853JWQ1</accession>
<reference evidence="1 2" key="1">
    <citation type="submission" date="2020-07" db="EMBL/GenBank/DDBJ databases">
        <title>Organ Donor 1.</title>
        <authorList>
            <person name="Marsh A.J."/>
            <person name="Azcarate-Peril M.A."/>
        </authorList>
    </citation>
    <scope>NUCLEOTIDE SEQUENCE [LARGE SCALE GENOMIC DNA]</scope>
    <source>
        <strain evidence="1 2">AMC0717</strain>
    </source>
</reference>
<organism evidence="1 2">
    <name type="scientific">Eubacterium callanderi</name>
    <dbReference type="NCBI Taxonomy" id="53442"/>
    <lineage>
        <taxon>Bacteria</taxon>
        <taxon>Bacillati</taxon>
        <taxon>Bacillota</taxon>
        <taxon>Clostridia</taxon>
        <taxon>Eubacteriales</taxon>
        <taxon>Eubacteriaceae</taxon>
        <taxon>Eubacterium</taxon>
    </lineage>
</organism>
<evidence type="ECO:0000313" key="1">
    <source>
        <dbReference type="EMBL" id="NZA40360.1"/>
    </source>
</evidence>
<sequence length="84" mass="9876">KKIYWNIRHSSVNKKYDKSRTIIINKLCSYLSRKVDLILYNGKKARDVHEKIGYKNGSSFVVENGVDTKKYSQIRDAKKDCYQS</sequence>
<dbReference type="Proteomes" id="UP000586254">
    <property type="component" value="Unassembled WGS sequence"/>
</dbReference>
<name>A0A853JWQ1_9FIRM</name>
<proteinExistence type="predicted"/>
<feature type="non-terminal residue" evidence="1">
    <location>
        <position position="1"/>
    </location>
</feature>
<dbReference type="AlphaFoldDB" id="A0A853JWQ1"/>
<protein>
    <submittedName>
        <fullName evidence="1">Uncharacterized protein</fullName>
    </submittedName>
</protein>
<dbReference type="EMBL" id="JACCKS010000047">
    <property type="protein sequence ID" value="NZA40360.1"/>
    <property type="molecule type" value="Genomic_DNA"/>
</dbReference>
<gene>
    <name evidence="1" type="ORF">H0N91_20075</name>
</gene>
<comment type="caution">
    <text evidence="1">The sequence shown here is derived from an EMBL/GenBank/DDBJ whole genome shotgun (WGS) entry which is preliminary data.</text>
</comment>
<evidence type="ECO:0000313" key="2">
    <source>
        <dbReference type="Proteomes" id="UP000586254"/>
    </source>
</evidence>
<dbReference type="RefSeq" id="WP_207720379.1">
    <property type="nucleotide sequence ID" value="NZ_JACCKS010000047.1"/>
</dbReference>